<evidence type="ECO:0000259" key="1">
    <source>
        <dbReference type="Pfam" id="PF00009"/>
    </source>
</evidence>
<dbReference type="PANTHER" id="PTHR42908:SF3">
    <property type="entry name" value="ELONGATION FACTOR-LIKE GTPASE 1"/>
    <property type="match status" value="1"/>
</dbReference>
<dbReference type="SUPFAM" id="SSF52540">
    <property type="entry name" value="P-loop containing nucleoside triphosphate hydrolases"/>
    <property type="match status" value="1"/>
</dbReference>
<dbReference type="PRINTS" id="PR00315">
    <property type="entry name" value="ELONGATNFCT"/>
</dbReference>
<sequence length="117" mass="13033">MRTVSVQQLIELQQNRKNIRNICILAHVDHGKTTVADCLIASNRIISERLAGKLRYLDSRKDEQERGITMKSSAISLQFTSGKNSTISLHFTSGKNSTISLHFTSGKNSTISLHFTS</sequence>
<feature type="domain" description="Tr-type G" evidence="1">
    <location>
        <begin position="17"/>
        <end position="85"/>
    </location>
</feature>
<name>A0ABM1RXH2_LIMPO</name>
<dbReference type="Proteomes" id="UP000694941">
    <property type="component" value="Unplaced"/>
</dbReference>
<dbReference type="RefSeq" id="XP_022236077.1">
    <property type="nucleotide sequence ID" value="XM_022380369.1"/>
</dbReference>
<evidence type="ECO:0000313" key="2">
    <source>
        <dbReference type="Proteomes" id="UP000694941"/>
    </source>
</evidence>
<organism evidence="2 3">
    <name type="scientific">Limulus polyphemus</name>
    <name type="common">Atlantic horseshoe crab</name>
    <dbReference type="NCBI Taxonomy" id="6850"/>
    <lineage>
        <taxon>Eukaryota</taxon>
        <taxon>Metazoa</taxon>
        <taxon>Ecdysozoa</taxon>
        <taxon>Arthropoda</taxon>
        <taxon>Chelicerata</taxon>
        <taxon>Merostomata</taxon>
        <taxon>Xiphosura</taxon>
        <taxon>Limulidae</taxon>
        <taxon>Limulus</taxon>
    </lineage>
</organism>
<dbReference type="Pfam" id="PF00009">
    <property type="entry name" value="GTP_EFTU"/>
    <property type="match status" value="1"/>
</dbReference>
<dbReference type="InterPro" id="IPR027417">
    <property type="entry name" value="P-loop_NTPase"/>
</dbReference>
<accession>A0ABM1RXH2</accession>
<reference evidence="3" key="1">
    <citation type="submission" date="2025-08" db="UniProtKB">
        <authorList>
            <consortium name="RefSeq"/>
        </authorList>
    </citation>
    <scope>IDENTIFICATION</scope>
    <source>
        <tissue evidence="3">Muscle</tissue>
    </source>
</reference>
<keyword evidence="2" id="KW-1185">Reference proteome</keyword>
<protein>
    <submittedName>
        <fullName evidence="3">Elongation factor-like GTPase 1</fullName>
    </submittedName>
</protein>
<evidence type="ECO:0000313" key="3">
    <source>
        <dbReference type="RefSeq" id="XP_022236077.1"/>
    </source>
</evidence>
<dbReference type="Gene3D" id="3.40.50.300">
    <property type="entry name" value="P-loop containing nucleotide triphosphate hydrolases"/>
    <property type="match status" value="1"/>
</dbReference>
<dbReference type="InterPro" id="IPR000795">
    <property type="entry name" value="T_Tr_GTP-bd_dom"/>
</dbReference>
<dbReference type="PANTHER" id="PTHR42908">
    <property type="entry name" value="TRANSLATION ELONGATION FACTOR-RELATED"/>
    <property type="match status" value="1"/>
</dbReference>
<feature type="non-terminal residue" evidence="3">
    <location>
        <position position="117"/>
    </location>
</feature>
<proteinExistence type="predicted"/>
<dbReference type="GeneID" id="111083709"/>
<gene>
    <name evidence="3" type="primary">LOC111083709</name>
</gene>